<proteinExistence type="predicted"/>
<sequence>MLIEEVYLSEKRKIDDTDLGGATELRNVRVFRSGKAIPTPNLKCTTVLDANLKSMPSSSLESEPYLPEKLATETNDSNNSRKVQVNPHHPLKSTDHRDHEDLTVKSKVDQVLDKLFDNATVVFIMNEMALISPTARTGFKSWLTKP</sequence>
<dbReference type="Proteomes" id="UP000093000">
    <property type="component" value="Unassembled WGS sequence"/>
</dbReference>
<evidence type="ECO:0000256" key="1">
    <source>
        <dbReference type="SAM" id="MobiDB-lite"/>
    </source>
</evidence>
<dbReference type="InParanoid" id="A0A1C7MWK8"/>
<dbReference type="EMBL" id="LUGH01001318">
    <property type="protein sequence ID" value="OBZ81265.1"/>
    <property type="molecule type" value="Genomic_DNA"/>
</dbReference>
<gene>
    <name evidence="2" type="ORF">A0J61_10686</name>
</gene>
<protein>
    <submittedName>
        <fullName evidence="2">Uncharacterized protein</fullName>
    </submittedName>
</protein>
<name>A0A1C7MWK8_9FUNG</name>
<feature type="compositionally biased region" description="Polar residues" evidence="1">
    <location>
        <begin position="72"/>
        <end position="83"/>
    </location>
</feature>
<evidence type="ECO:0000313" key="3">
    <source>
        <dbReference type="Proteomes" id="UP000093000"/>
    </source>
</evidence>
<keyword evidence="3" id="KW-1185">Reference proteome</keyword>
<organism evidence="2 3">
    <name type="scientific">Choanephora cucurbitarum</name>
    <dbReference type="NCBI Taxonomy" id="101091"/>
    <lineage>
        <taxon>Eukaryota</taxon>
        <taxon>Fungi</taxon>
        <taxon>Fungi incertae sedis</taxon>
        <taxon>Mucoromycota</taxon>
        <taxon>Mucoromycotina</taxon>
        <taxon>Mucoromycetes</taxon>
        <taxon>Mucorales</taxon>
        <taxon>Mucorineae</taxon>
        <taxon>Choanephoraceae</taxon>
        <taxon>Choanephoroideae</taxon>
        <taxon>Choanephora</taxon>
    </lineage>
</organism>
<feature type="region of interest" description="Disordered" evidence="1">
    <location>
        <begin position="55"/>
        <end position="99"/>
    </location>
</feature>
<evidence type="ECO:0000313" key="2">
    <source>
        <dbReference type="EMBL" id="OBZ81265.1"/>
    </source>
</evidence>
<accession>A0A1C7MWK8</accession>
<reference evidence="2 3" key="1">
    <citation type="submission" date="2016-03" db="EMBL/GenBank/DDBJ databases">
        <title>Choanephora cucurbitarum.</title>
        <authorList>
            <person name="Min B."/>
            <person name="Park H."/>
            <person name="Park J.-H."/>
            <person name="Shin H.-D."/>
            <person name="Choi I.-G."/>
        </authorList>
    </citation>
    <scope>NUCLEOTIDE SEQUENCE [LARGE SCALE GENOMIC DNA]</scope>
    <source>
        <strain evidence="2 3">KUS-F28377</strain>
    </source>
</reference>
<comment type="caution">
    <text evidence="2">The sequence shown here is derived from an EMBL/GenBank/DDBJ whole genome shotgun (WGS) entry which is preliminary data.</text>
</comment>
<dbReference type="AlphaFoldDB" id="A0A1C7MWK8"/>
<feature type="compositionally biased region" description="Low complexity" evidence="1">
    <location>
        <begin position="55"/>
        <end position="69"/>
    </location>
</feature>